<name>A0A4Y2CAD5_ARAVE</name>
<keyword evidence="2" id="KW-1185">Reference proteome</keyword>
<protein>
    <submittedName>
        <fullName evidence="1">Uncharacterized protein</fullName>
    </submittedName>
</protein>
<dbReference type="Proteomes" id="UP000499080">
    <property type="component" value="Unassembled WGS sequence"/>
</dbReference>
<dbReference type="AlphaFoldDB" id="A0A4Y2CAD5"/>
<evidence type="ECO:0000313" key="2">
    <source>
        <dbReference type="Proteomes" id="UP000499080"/>
    </source>
</evidence>
<proteinExistence type="predicted"/>
<organism evidence="1 2">
    <name type="scientific">Araneus ventricosus</name>
    <name type="common">Orbweaver spider</name>
    <name type="synonym">Epeira ventricosa</name>
    <dbReference type="NCBI Taxonomy" id="182803"/>
    <lineage>
        <taxon>Eukaryota</taxon>
        <taxon>Metazoa</taxon>
        <taxon>Ecdysozoa</taxon>
        <taxon>Arthropoda</taxon>
        <taxon>Chelicerata</taxon>
        <taxon>Arachnida</taxon>
        <taxon>Araneae</taxon>
        <taxon>Araneomorphae</taxon>
        <taxon>Entelegynae</taxon>
        <taxon>Araneoidea</taxon>
        <taxon>Araneidae</taxon>
        <taxon>Araneus</taxon>
    </lineage>
</organism>
<reference evidence="1 2" key="1">
    <citation type="journal article" date="2019" name="Sci. Rep.">
        <title>Orb-weaving spider Araneus ventricosus genome elucidates the spidroin gene catalogue.</title>
        <authorList>
            <person name="Kono N."/>
            <person name="Nakamura H."/>
            <person name="Ohtoshi R."/>
            <person name="Moran D.A.P."/>
            <person name="Shinohara A."/>
            <person name="Yoshida Y."/>
            <person name="Fujiwara M."/>
            <person name="Mori M."/>
            <person name="Tomita M."/>
            <person name="Arakawa K."/>
        </authorList>
    </citation>
    <scope>NUCLEOTIDE SEQUENCE [LARGE SCALE GENOMIC DNA]</scope>
</reference>
<evidence type="ECO:0000313" key="1">
    <source>
        <dbReference type="EMBL" id="GBM00647.1"/>
    </source>
</evidence>
<comment type="caution">
    <text evidence="1">The sequence shown here is derived from an EMBL/GenBank/DDBJ whole genome shotgun (WGS) entry which is preliminary data.</text>
</comment>
<sequence length="94" mass="10310">MLRRQFIYTPFHPFVPTLLFCSTHSRGKIRHVIHLKLQSALTVGESDALSLSIAALRSPPFLPLSGFPIKVASSRGPNLVKSFDVPTTLAKVPS</sequence>
<dbReference type="EMBL" id="BGPR01000159">
    <property type="protein sequence ID" value="GBM00647.1"/>
    <property type="molecule type" value="Genomic_DNA"/>
</dbReference>
<accession>A0A4Y2CAD5</accession>
<gene>
    <name evidence="1" type="ORF">AVEN_117999_1</name>
</gene>